<dbReference type="AlphaFoldDB" id="A0A1I2I6M3"/>
<feature type="domain" description="AAA-ATPase-like" evidence="1">
    <location>
        <begin position="6"/>
        <end position="199"/>
    </location>
</feature>
<sequence>MPLKYPIGIQTFSDLRNDGYVYIDKTQYIYQLMQGKYYFLSRPRRFGKSLLLSTLSSIFSGEKDLFQGLWIEDKITWGKYPIIYLDFGKADFKELGLRASIEIKLSKIADESGIVLTANGIGNRFEEIIRELSAEKKVVILIDEYDKPIIEYLGKEQLPQALENRDILKEFYSVIKGLDAHIQFFFLTGVSKFSKVSIFSDLNNLHDITIEPTFSTMLGYTQSELEHYFGERMKELAQQQGVSYQDFLDKVRLWYNGYAWNGKEKVYNPFSILNFMYSGDFRNYWFETGTPTFLVKMMKESFMFNVESIDADEGMLGNFRIEALNETTLLFQTGYLTIKEREGRVYTLGYPNFEVKDSMNQYLMREFAYKDHVNAPILYMHRALKTKDIEKVVEHFNTLFANIPYQIFEEKQESFYHAIIFLAFQLLGYYAQAEVSTSKGRVDAVVQYEDKIFVIEFKVNDSAESAISQIKAKNYHQKYLRQGKEVILLGFACQNKEIADWKMETI</sequence>
<dbReference type="Pfam" id="PF09820">
    <property type="entry name" value="AAA-ATPase_like"/>
    <property type="match status" value="1"/>
</dbReference>
<keyword evidence="3" id="KW-1185">Reference proteome</keyword>
<dbReference type="PANTHER" id="PTHR34825">
    <property type="entry name" value="CONSERVED PROTEIN, WITH A WEAK D-GALACTARATE DEHYDRATASE/ALTRONATE HYDROLASE DOMAIN"/>
    <property type="match status" value="1"/>
</dbReference>
<dbReference type="InterPro" id="IPR027417">
    <property type="entry name" value="P-loop_NTPase"/>
</dbReference>
<dbReference type="InterPro" id="IPR012547">
    <property type="entry name" value="PDDEXK_9"/>
</dbReference>
<proteinExistence type="predicted"/>
<dbReference type="RefSeq" id="WP_091548292.1">
    <property type="nucleotide sequence ID" value="NZ_FONY01000029.1"/>
</dbReference>
<accession>A0A1I2I6M3</accession>
<protein>
    <submittedName>
        <fullName evidence="2">PD-(D/E)XK nuclease superfamily protein</fullName>
    </submittedName>
</protein>
<dbReference type="SUPFAM" id="SSF52540">
    <property type="entry name" value="P-loop containing nucleoside triphosphate hydrolases"/>
    <property type="match status" value="1"/>
</dbReference>
<dbReference type="Proteomes" id="UP000199513">
    <property type="component" value="Unassembled WGS sequence"/>
</dbReference>
<gene>
    <name evidence="2" type="ORF">SAMN04488541_102928</name>
</gene>
<evidence type="ECO:0000313" key="2">
    <source>
        <dbReference type="EMBL" id="SFF37864.1"/>
    </source>
</evidence>
<organism evidence="2 3">
    <name type="scientific">Thermoflexibacter ruber</name>
    <dbReference type="NCBI Taxonomy" id="1003"/>
    <lineage>
        <taxon>Bacteria</taxon>
        <taxon>Pseudomonadati</taxon>
        <taxon>Bacteroidota</taxon>
        <taxon>Cytophagia</taxon>
        <taxon>Cytophagales</taxon>
        <taxon>Thermoflexibacteraceae</taxon>
        <taxon>Thermoflexibacter</taxon>
    </lineage>
</organism>
<dbReference type="EMBL" id="FONY01000029">
    <property type="protein sequence ID" value="SFF37864.1"/>
    <property type="molecule type" value="Genomic_DNA"/>
</dbReference>
<name>A0A1I2I6M3_9BACT</name>
<evidence type="ECO:0000259" key="1">
    <source>
        <dbReference type="Pfam" id="PF09820"/>
    </source>
</evidence>
<reference evidence="3" key="1">
    <citation type="submission" date="2016-10" db="EMBL/GenBank/DDBJ databases">
        <authorList>
            <person name="Varghese N."/>
            <person name="Submissions S."/>
        </authorList>
    </citation>
    <scope>NUCLEOTIDE SEQUENCE [LARGE SCALE GENOMIC DNA]</scope>
    <source>
        <strain>GEY</strain>
        <strain evidence="3">DSM 9560</strain>
    </source>
</reference>
<dbReference type="Pfam" id="PF08011">
    <property type="entry name" value="PDDEXK_9"/>
    <property type="match status" value="1"/>
</dbReference>
<dbReference type="STRING" id="1003.SAMN04488541_102928"/>
<dbReference type="InterPro" id="IPR018631">
    <property type="entry name" value="AAA-ATPase-like_dom"/>
</dbReference>
<dbReference type="OrthoDB" id="9776605at2"/>
<evidence type="ECO:0000313" key="3">
    <source>
        <dbReference type="Proteomes" id="UP000199513"/>
    </source>
</evidence>
<dbReference type="PANTHER" id="PTHR34825:SF1">
    <property type="entry name" value="AAA-ATPASE-LIKE DOMAIN-CONTAINING PROTEIN"/>
    <property type="match status" value="1"/>
</dbReference>